<gene>
    <name evidence="1" type="ORF">RLDS_19560</name>
</gene>
<evidence type="ECO:0000313" key="2">
    <source>
        <dbReference type="Proteomes" id="UP000015531"/>
    </source>
</evidence>
<dbReference type="EMBL" id="ATDP01000103">
    <property type="protein sequence ID" value="EQB12346.1"/>
    <property type="molecule type" value="Genomic_DNA"/>
</dbReference>
<name>T0H7T0_9SPHN</name>
<reference evidence="1 2" key="1">
    <citation type="journal article" date="2013" name="Genome Announc.">
        <title>Draft Genome Sequence of Sphingobium lactosutens Strain DS20T, Isolated from a Hexachlorocyclohexane Dumpsite.</title>
        <authorList>
            <person name="Kumar R."/>
            <person name="Dwivedi V."/>
            <person name="Negi V."/>
            <person name="Khurana J.P."/>
            <person name="Lal R."/>
        </authorList>
    </citation>
    <scope>NUCLEOTIDE SEQUENCE [LARGE SCALE GENOMIC DNA]</scope>
    <source>
        <strain evidence="1 2">DS20</strain>
    </source>
</reference>
<sequence length="72" mass="7727">MMVSFYLKAVTDQHRAIDMVACRTGLRGTGVKRSRPLAAVRGGECGSERAAAGCVVGGQRRGRKLDMMWDGA</sequence>
<dbReference type="Proteomes" id="UP000015531">
    <property type="component" value="Unassembled WGS sequence"/>
</dbReference>
<evidence type="ECO:0000313" key="1">
    <source>
        <dbReference type="EMBL" id="EQB12346.1"/>
    </source>
</evidence>
<keyword evidence="2" id="KW-1185">Reference proteome</keyword>
<dbReference type="AlphaFoldDB" id="T0H7T0"/>
<proteinExistence type="predicted"/>
<protein>
    <submittedName>
        <fullName evidence="1">Uncharacterized protein</fullName>
    </submittedName>
</protein>
<comment type="caution">
    <text evidence="1">The sequence shown here is derived from an EMBL/GenBank/DDBJ whole genome shotgun (WGS) entry which is preliminary data.</text>
</comment>
<accession>T0H7T0</accession>
<organism evidence="1 2">
    <name type="scientific">Sphingobium lactosutens DS20</name>
    <dbReference type="NCBI Taxonomy" id="1331060"/>
    <lineage>
        <taxon>Bacteria</taxon>
        <taxon>Pseudomonadati</taxon>
        <taxon>Pseudomonadota</taxon>
        <taxon>Alphaproteobacteria</taxon>
        <taxon>Sphingomonadales</taxon>
        <taxon>Sphingomonadaceae</taxon>
        <taxon>Sphingobium</taxon>
    </lineage>
</organism>